<dbReference type="EMBL" id="LR796395">
    <property type="protein sequence ID" value="CAB4141672.1"/>
    <property type="molecule type" value="Genomic_DNA"/>
</dbReference>
<gene>
    <name evidence="1" type="ORF">UFOVP424_5</name>
</gene>
<accession>A0A6J5M697</accession>
<evidence type="ECO:0000313" key="1">
    <source>
        <dbReference type="EMBL" id="CAB4141672.1"/>
    </source>
</evidence>
<organism evidence="1">
    <name type="scientific">uncultured Caudovirales phage</name>
    <dbReference type="NCBI Taxonomy" id="2100421"/>
    <lineage>
        <taxon>Viruses</taxon>
        <taxon>Duplodnaviria</taxon>
        <taxon>Heunggongvirae</taxon>
        <taxon>Uroviricota</taxon>
        <taxon>Caudoviricetes</taxon>
        <taxon>Peduoviridae</taxon>
        <taxon>Maltschvirus</taxon>
        <taxon>Maltschvirus maltsch</taxon>
    </lineage>
</organism>
<sequence>MDNKSYSKGISWFDDCRIPFVDDYGDKKGNQKQKKSGDVYGFASYDKLFVRAEPNTQGRFPANILVCDDMLNDGKIYESGKGKPHHKRNKTLGEYQGNAYGKFNNVNPQLNYENYYGDKGTNSRYYDIDKWFDKIIND</sequence>
<reference evidence="1" key="1">
    <citation type="submission" date="2020-04" db="EMBL/GenBank/DDBJ databases">
        <authorList>
            <person name="Chiriac C."/>
            <person name="Salcher M."/>
            <person name="Ghai R."/>
            <person name="Kavagutti S V."/>
        </authorList>
    </citation>
    <scope>NUCLEOTIDE SEQUENCE</scope>
</reference>
<protein>
    <submittedName>
        <fullName evidence="1">Uncharacterized protein</fullName>
    </submittedName>
</protein>
<proteinExistence type="predicted"/>
<name>A0A6J5M697_9CAUD</name>